<dbReference type="GO" id="GO:0005509">
    <property type="term" value="F:calcium ion binding"/>
    <property type="evidence" value="ECO:0007669"/>
    <property type="project" value="InterPro"/>
</dbReference>
<dbReference type="AlphaFoldDB" id="A0A8S1D2R8"/>
<feature type="transmembrane region" description="Helical" evidence="7">
    <location>
        <begin position="229"/>
        <end position="250"/>
    </location>
</feature>
<dbReference type="InterPro" id="IPR011992">
    <property type="entry name" value="EF-hand-dom_pair"/>
</dbReference>
<gene>
    <name evidence="9" type="ORF">CLODIP_2_CD02419</name>
</gene>
<dbReference type="Pfam" id="PF01694">
    <property type="entry name" value="Rhomboid"/>
    <property type="match status" value="1"/>
</dbReference>
<evidence type="ECO:0000256" key="2">
    <source>
        <dbReference type="ARBA" id="ARBA00009045"/>
    </source>
</evidence>
<feature type="transmembrane region" description="Helical" evidence="7">
    <location>
        <begin position="316"/>
        <end position="338"/>
    </location>
</feature>
<evidence type="ECO:0000256" key="4">
    <source>
        <dbReference type="ARBA" id="ARBA00022837"/>
    </source>
</evidence>
<dbReference type="InterPro" id="IPR018247">
    <property type="entry name" value="EF_Hand_1_Ca_BS"/>
</dbReference>
<feature type="transmembrane region" description="Helical" evidence="7">
    <location>
        <begin position="286"/>
        <end position="309"/>
    </location>
</feature>
<dbReference type="Proteomes" id="UP000494165">
    <property type="component" value="Unassembled WGS sequence"/>
</dbReference>
<dbReference type="PROSITE" id="PS00018">
    <property type="entry name" value="EF_HAND_1"/>
    <property type="match status" value="2"/>
</dbReference>
<evidence type="ECO:0000313" key="9">
    <source>
        <dbReference type="EMBL" id="CAB3374714.1"/>
    </source>
</evidence>
<dbReference type="InterPro" id="IPR022764">
    <property type="entry name" value="Peptidase_S54_rhomboid_dom"/>
</dbReference>
<dbReference type="PANTHER" id="PTHR45840:SF8">
    <property type="entry name" value="RHOMBOID PROTEASE"/>
    <property type="match status" value="1"/>
</dbReference>
<evidence type="ECO:0000256" key="6">
    <source>
        <dbReference type="ARBA" id="ARBA00023136"/>
    </source>
</evidence>
<dbReference type="GO" id="GO:0004252">
    <property type="term" value="F:serine-type endopeptidase activity"/>
    <property type="evidence" value="ECO:0007669"/>
    <property type="project" value="InterPro"/>
</dbReference>
<organism evidence="9 10">
    <name type="scientific">Cloeon dipterum</name>
    <dbReference type="NCBI Taxonomy" id="197152"/>
    <lineage>
        <taxon>Eukaryota</taxon>
        <taxon>Metazoa</taxon>
        <taxon>Ecdysozoa</taxon>
        <taxon>Arthropoda</taxon>
        <taxon>Hexapoda</taxon>
        <taxon>Insecta</taxon>
        <taxon>Pterygota</taxon>
        <taxon>Palaeoptera</taxon>
        <taxon>Ephemeroptera</taxon>
        <taxon>Pisciforma</taxon>
        <taxon>Baetidae</taxon>
        <taxon>Cloeon</taxon>
    </lineage>
</organism>
<evidence type="ECO:0000313" key="10">
    <source>
        <dbReference type="Proteomes" id="UP000494165"/>
    </source>
</evidence>
<name>A0A8S1D2R8_9INSE</name>
<keyword evidence="3 7" id="KW-0812">Transmembrane</keyword>
<evidence type="ECO:0000256" key="3">
    <source>
        <dbReference type="ARBA" id="ARBA00022692"/>
    </source>
</evidence>
<feature type="transmembrane region" description="Helical" evidence="7">
    <location>
        <begin position="350"/>
        <end position="368"/>
    </location>
</feature>
<dbReference type="OrthoDB" id="418595at2759"/>
<feature type="domain" description="EF-hand" evidence="8">
    <location>
        <begin position="106"/>
        <end position="141"/>
    </location>
</feature>
<dbReference type="Gene3D" id="1.10.238.10">
    <property type="entry name" value="EF-hand"/>
    <property type="match status" value="1"/>
</dbReference>
<dbReference type="CDD" id="cd00051">
    <property type="entry name" value="EFh"/>
    <property type="match status" value="1"/>
</dbReference>
<dbReference type="PROSITE" id="PS50222">
    <property type="entry name" value="EF_HAND_2"/>
    <property type="match status" value="2"/>
</dbReference>
<dbReference type="Gene3D" id="1.20.1540.10">
    <property type="entry name" value="Rhomboid-like"/>
    <property type="match status" value="1"/>
</dbReference>
<dbReference type="EMBL" id="CADEPI010000102">
    <property type="protein sequence ID" value="CAB3374714.1"/>
    <property type="molecule type" value="Genomic_DNA"/>
</dbReference>
<feature type="transmembrane region" description="Helical" evidence="7">
    <location>
        <begin position="182"/>
        <end position="201"/>
    </location>
</feature>
<protein>
    <recommendedName>
        <fullName evidence="8">EF-hand domain-containing protein</fullName>
    </recommendedName>
</protein>
<evidence type="ECO:0000256" key="5">
    <source>
        <dbReference type="ARBA" id="ARBA00022989"/>
    </source>
</evidence>
<dbReference type="InterPro" id="IPR002048">
    <property type="entry name" value="EF_hand_dom"/>
</dbReference>
<evidence type="ECO:0000256" key="7">
    <source>
        <dbReference type="SAM" id="Phobius"/>
    </source>
</evidence>
<dbReference type="SMART" id="SM00054">
    <property type="entry name" value="EFh"/>
    <property type="match status" value="2"/>
</dbReference>
<dbReference type="SUPFAM" id="SSF47473">
    <property type="entry name" value="EF-hand"/>
    <property type="match status" value="1"/>
</dbReference>
<feature type="transmembrane region" description="Helical" evidence="7">
    <location>
        <begin position="380"/>
        <end position="401"/>
    </location>
</feature>
<dbReference type="InterPro" id="IPR051739">
    <property type="entry name" value="Rhomboid_IM_Serine_Proteases"/>
</dbReference>
<reference evidence="9 10" key="1">
    <citation type="submission" date="2020-04" db="EMBL/GenBank/DDBJ databases">
        <authorList>
            <person name="Alioto T."/>
            <person name="Alioto T."/>
            <person name="Gomez Garrido J."/>
        </authorList>
    </citation>
    <scope>NUCLEOTIDE SEQUENCE [LARGE SCALE GENOMIC DNA]</scope>
</reference>
<dbReference type="GO" id="GO:0016020">
    <property type="term" value="C:membrane"/>
    <property type="evidence" value="ECO:0007669"/>
    <property type="project" value="UniProtKB-SubCell"/>
</dbReference>
<evidence type="ECO:0000256" key="1">
    <source>
        <dbReference type="ARBA" id="ARBA00004141"/>
    </source>
</evidence>
<dbReference type="InterPro" id="IPR035952">
    <property type="entry name" value="Rhomboid-like_sf"/>
</dbReference>
<keyword evidence="5 7" id="KW-1133">Transmembrane helix</keyword>
<keyword evidence="6 7" id="KW-0472">Membrane</keyword>
<keyword evidence="10" id="KW-1185">Reference proteome</keyword>
<accession>A0A8S1D2R8</accession>
<feature type="domain" description="EF-hand" evidence="8">
    <location>
        <begin position="68"/>
        <end position="103"/>
    </location>
</feature>
<keyword evidence="4" id="KW-0106">Calcium</keyword>
<dbReference type="SUPFAM" id="SSF144091">
    <property type="entry name" value="Rhomboid-like"/>
    <property type="match status" value="1"/>
</dbReference>
<proteinExistence type="inferred from homology"/>
<comment type="similarity">
    <text evidence="2">Belongs to the peptidase S54 family.</text>
</comment>
<dbReference type="Pfam" id="PF13499">
    <property type="entry name" value="EF-hand_7"/>
    <property type="match status" value="1"/>
</dbReference>
<evidence type="ECO:0000259" key="8">
    <source>
        <dbReference type="PROSITE" id="PS50222"/>
    </source>
</evidence>
<comment type="caution">
    <text evidence="9">The sequence shown here is derived from an EMBL/GenBank/DDBJ whole genome shotgun (WGS) entry which is preliminary data.</text>
</comment>
<comment type="subcellular location">
    <subcellularLocation>
        <location evidence="1">Membrane</location>
        <topology evidence="1">Multi-pass membrane protein</topology>
    </subcellularLocation>
</comment>
<dbReference type="PANTHER" id="PTHR45840">
    <property type="entry name" value="RHOMBOID-RELATED PROTEIN"/>
    <property type="match status" value="1"/>
</dbReference>
<feature type="transmembrane region" description="Helical" evidence="7">
    <location>
        <begin position="262"/>
        <end position="280"/>
    </location>
</feature>
<sequence>MKPIKANENDVLLRANESTNSTSRFLLTVRYLVRCGASQSVRTRLNDRLSIPGQTNGRQLQRLDTQMADPAHWKRVFNKYDSDADGYLSLAEMKEMLLAADYAADLPQDAVRQIVALADENNDGRLNFKEFLKLVHSEVIPRGVLSRLLHGYVHNLIVPRVLPHDVPDGEYEEAYSCCPPPIAMLVVALIVMTIFLVDVTSTKDPYSVNGPLSSVLIYNPHKRHEAWRFLTYMFVHVGAMHLIVNMVVLLMLGIPLEMVHHWWRVLIVYLAGVVAGSLGTSVTDPYVYLAGASGGVYAIITAHLATIIMNWSEMSFAIYQLIVFTLLIGFDVGTAIYQRYVSKVETNVGYMAHFGGALAGLLVGIYVLRNLNKKPWEKKIWWASLAVFTILIGITIVWNIAFPEYFPVPVYNALDMEP</sequence>